<evidence type="ECO:0000256" key="3">
    <source>
        <dbReference type="ARBA" id="ARBA00022777"/>
    </source>
</evidence>
<dbReference type="GO" id="GO:0016301">
    <property type="term" value="F:kinase activity"/>
    <property type="evidence" value="ECO:0007669"/>
    <property type="project" value="UniProtKB-KW"/>
</dbReference>
<dbReference type="InterPro" id="IPR011611">
    <property type="entry name" value="PfkB_dom"/>
</dbReference>
<comment type="similarity">
    <text evidence="1">Belongs to the carbohydrate kinase PfkB family.</text>
</comment>
<reference evidence="5 6" key="1">
    <citation type="submission" date="2021-06" db="EMBL/GenBank/DDBJ databases">
        <title>Genome-based taxonomic framework of Microbacterium strains isolated from marine environment, the description of four new species and reclassification of four preexisting species.</title>
        <authorList>
            <person name="Lee S.D."/>
            <person name="Kim S.-M."/>
            <person name="Byeon Y.-S."/>
            <person name="Yang H.L."/>
            <person name="Kim I.S."/>
        </authorList>
    </citation>
    <scope>NUCLEOTIDE SEQUENCE [LARGE SCALE GENOMIC DNA]</scope>
    <source>
        <strain evidence="5 6">KACC 20514</strain>
    </source>
</reference>
<name>A0AAJ2HG28_9MICO</name>
<dbReference type="CDD" id="cd01166">
    <property type="entry name" value="KdgK"/>
    <property type="match status" value="1"/>
</dbReference>
<protein>
    <submittedName>
        <fullName evidence="5">Sugar kinase</fullName>
    </submittedName>
</protein>
<dbReference type="EMBL" id="JAHWXH010000001">
    <property type="protein sequence ID" value="MDS0244957.1"/>
    <property type="molecule type" value="Genomic_DNA"/>
</dbReference>
<dbReference type="InterPro" id="IPR052700">
    <property type="entry name" value="Carb_kinase_PfkB-like"/>
</dbReference>
<dbReference type="PANTHER" id="PTHR43320:SF2">
    <property type="entry name" value="2-DEHYDRO-3-DEOXYGLUCONOKINASE_2-DEHYDRO-3-DEOXYGALACTONOKINASE"/>
    <property type="match status" value="1"/>
</dbReference>
<evidence type="ECO:0000259" key="4">
    <source>
        <dbReference type="Pfam" id="PF00294"/>
    </source>
</evidence>
<dbReference type="AlphaFoldDB" id="A0AAJ2HG28"/>
<accession>A0AAJ2HG28</accession>
<sequence length="306" mass="32050">MTPDAGSRTLLCIGETMAMVTSRAGDPVEDADDFRVEAGGAESNVAGHVAARGHRARWFSRLGDDALGRRVLRRVAERGVDVSAVRFDADHPTGLYVKDPGRGVVYYRRGSAASFLDAADADALSWEGVDLVHVSGITAALSASCARFLDRVMTRARAAGVPVSFDVNHRPALWSAADAGPVLRAAAVQADVVFVGRDEAETLWGTGTAEEIRALLPAVPELVIKDADVRATAFVGAERVDAPALRVEVVEPVGAGDAFAGGYLAERLSGSPVRARLEAGHARAALVLRTTGDTVEDDAPTRGGAE</sequence>
<keyword evidence="2" id="KW-0808">Transferase</keyword>
<dbReference type="PANTHER" id="PTHR43320">
    <property type="entry name" value="SUGAR KINASE"/>
    <property type="match status" value="1"/>
</dbReference>
<dbReference type="InterPro" id="IPR029056">
    <property type="entry name" value="Ribokinase-like"/>
</dbReference>
<comment type="caution">
    <text evidence="5">The sequence shown here is derived from an EMBL/GenBank/DDBJ whole genome shotgun (WGS) entry which is preliminary data.</text>
</comment>
<dbReference type="Proteomes" id="UP001183582">
    <property type="component" value="Unassembled WGS sequence"/>
</dbReference>
<evidence type="ECO:0000256" key="1">
    <source>
        <dbReference type="ARBA" id="ARBA00010688"/>
    </source>
</evidence>
<dbReference type="SUPFAM" id="SSF53613">
    <property type="entry name" value="Ribokinase-like"/>
    <property type="match status" value="1"/>
</dbReference>
<evidence type="ECO:0000313" key="6">
    <source>
        <dbReference type="Proteomes" id="UP001183582"/>
    </source>
</evidence>
<feature type="domain" description="Carbohydrate kinase PfkB" evidence="4">
    <location>
        <begin position="9"/>
        <end position="294"/>
    </location>
</feature>
<dbReference type="Gene3D" id="3.40.1190.20">
    <property type="match status" value="1"/>
</dbReference>
<evidence type="ECO:0000256" key="2">
    <source>
        <dbReference type="ARBA" id="ARBA00022679"/>
    </source>
</evidence>
<keyword evidence="3 5" id="KW-0418">Kinase</keyword>
<dbReference type="Pfam" id="PF00294">
    <property type="entry name" value="PfkB"/>
    <property type="match status" value="1"/>
</dbReference>
<evidence type="ECO:0000313" key="5">
    <source>
        <dbReference type="EMBL" id="MDS0244957.1"/>
    </source>
</evidence>
<organism evidence="5 6">
    <name type="scientific">Microbacterium aurantiacum</name>
    <dbReference type="NCBI Taxonomy" id="162393"/>
    <lineage>
        <taxon>Bacteria</taxon>
        <taxon>Bacillati</taxon>
        <taxon>Actinomycetota</taxon>
        <taxon>Actinomycetes</taxon>
        <taxon>Micrococcales</taxon>
        <taxon>Microbacteriaceae</taxon>
        <taxon>Microbacterium</taxon>
    </lineage>
</organism>
<dbReference type="GeneID" id="301457552"/>
<dbReference type="RefSeq" id="WP_310890827.1">
    <property type="nucleotide sequence ID" value="NZ_BAAAGR010000001.1"/>
</dbReference>
<proteinExistence type="inferred from homology"/>
<gene>
    <name evidence="5" type="ORF">KZC50_04945</name>
</gene>